<protein>
    <recommendedName>
        <fullName evidence="5">Anthocyanidin 3-O-glucosyltransferase</fullName>
    </recommendedName>
</protein>
<dbReference type="Gene3D" id="3.40.50.2000">
    <property type="entry name" value="Glycogen Phosphorylase B"/>
    <property type="match status" value="4"/>
</dbReference>
<evidence type="ECO:0008006" key="5">
    <source>
        <dbReference type="Google" id="ProtNLM"/>
    </source>
</evidence>
<dbReference type="GO" id="GO:0016757">
    <property type="term" value="F:glycosyltransferase activity"/>
    <property type="evidence" value="ECO:0007669"/>
    <property type="project" value="UniProtKB-ARBA"/>
</dbReference>
<keyword evidence="2" id="KW-0808">Transferase</keyword>
<keyword evidence="4" id="KW-1185">Reference proteome</keyword>
<dbReference type="AlphaFoldDB" id="A0ABD0VI01"/>
<dbReference type="InterPro" id="IPR002213">
    <property type="entry name" value="UDP_glucos_trans"/>
</dbReference>
<sequence length="767" mass="81790">MANNGDATARGTLHILMFPFVAFGHISPFLQLSRKLSAAGGIHITFLSTPANLPRISSLLPASPSIRLHSLPLPSIPGLPAGAESTADLPQHTAELLKFAVDGMQPQVAALLADLRPDLVFFDFAQPWLPSIAHPLGVKTLYFSVFSAAATAYLTVPSRRSNHSIANIAAELIRPPAAFPDSTALSAGVPAYQAADFSYLFRSSGDTGDLSVYDRVLTGLTGCSAVVAKTCMEMESPYLHYIESQLGKPVLLAGPVVPEAPAGSLGPEWTTFLDRFADGSVVFCSFGSETALNEEGVEELLLGLEMAGMPFLAVLNGATAAVGKASADGSGARLVREGWAPQQLILGHRSVGCFVCHAGMSSLVEAVVSGCKLVLLPQRGDQYINARLFAGDLGIGVEVEREESGGFKREAVRDAVVRVMEEEKGRERFDKWRGFFMDGEVQKKFLGDFVGKLKELAYGKSSNNHSIANIAAELIRPPAAFPDSTALSAGVPAYQAADFSYLFRSSGDTGDLSVYDRVLTGLTGCSAVVAKTCMEMESPYLHYIESQLGKPVLLAGPVVPEAPAGSLGPEWTTFLDRFADGSVVFCSFGSETALNEEGVEELLLGLEMAGMPFLAVLNGATAAVGKASAGGSGARLVREGWAPQQLILGHRSVGCFVCHAGMSSLVEAVVSGCKLVLLPQRGDQYINARLFAGDLGIGVEVEREESGGFKREAVRDAVVRVMEEEKGRERFDKWRGFFMDGEVQKKFLGEFVGKLKELAYDRENTSP</sequence>
<dbReference type="InterPro" id="IPR050481">
    <property type="entry name" value="UDP-glycosyltransf_plant"/>
</dbReference>
<comment type="caution">
    <text evidence="3">The sequence shown here is derived from an EMBL/GenBank/DDBJ whole genome shotgun (WGS) entry which is preliminary data.</text>
</comment>
<dbReference type="EMBL" id="JANQDX010000005">
    <property type="protein sequence ID" value="KAL0924378.1"/>
    <property type="molecule type" value="Genomic_DNA"/>
</dbReference>
<dbReference type="Pfam" id="PF00201">
    <property type="entry name" value="UDPGT"/>
    <property type="match status" value="2"/>
</dbReference>
<dbReference type="Proteomes" id="UP001552299">
    <property type="component" value="Unassembled WGS sequence"/>
</dbReference>
<accession>A0ABD0VI01</accession>
<dbReference type="SUPFAM" id="SSF53756">
    <property type="entry name" value="UDP-Glycosyltransferase/glycogen phosphorylase"/>
    <property type="match status" value="2"/>
</dbReference>
<dbReference type="FunFam" id="3.40.50.2000:FF:000037">
    <property type="entry name" value="Glycosyltransferase"/>
    <property type="match status" value="2"/>
</dbReference>
<name>A0ABD0VI01_DENTH</name>
<gene>
    <name evidence="3" type="ORF">M5K25_005200</name>
</gene>
<dbReference type="CDD" id="cd03784">
    <property type="entry name" value="GT1_Gtf-like"/>
    <property type="match status" value="2"/>
</dbReference>
<evidence type="ECO:0000256" key="1">
    <source>
        <dbReference type="ARBA" id="ARBA00009995"/>
    </source>
</evidence>
<dbReference type="FunFam" id="3.40.50.2000:FF:000087">
    <property type="entry name" value="Glycosyltransferase"/>
    <property type="match status" value="1"/>
</dbReference>
<dbReference type="PANTHER" id="PTHR48049:SF84">
    <property type="entry name" value="UDP-GLYCOSYLTRANSFERASE 79A6"/>
    <property type="match status" value="1"/>
</dbReference>
<comment type="similarity">
    <text evidence="1">Belongs to the UDP-glycosyltransferase family.</text>
</comment>
<proteinExistence type="inferred from homology"/>
<organism evidence="3 4">
    <name type="scientific">Dendrobium thyrsiflorum</name>
    <name type="common">Pinecone-like raceme dendrobium</name>
    <name type="synonym">Orchid</name>
    <dbReference type="NCBI Taxonomy" id="117978"/>
    <lineage>
        <taxon>Eukaryota</taxon>
        <taxon>Viridiplantae</taxon>
        <taxon>Streptophyta</taxon>
        <taxon>Embryophyta</taxon>
        <taxon>Tracheophyta</taxon>
        <taxon>Spermatophyta</taxon>
        <taxon>Magnoliopsida</taxon>
        <taxon>Liliopsida</taxon>
        <taxon>Asparagales</taxon>
        <taxon>Orchidaceae</taxon>
        <taxon>Epidendroideae</taxon>
        <taxon>Malaxideae</taxon>
        <taxon>Dendrobiinae</taxon>
        <taxon>Dendrobium</taxon>
    </lineage>
</organism>
<evidence type="ECO:0000256" key="2">
    <source>
        <dbReference type="ARBA" id="ARBA00022679"/>
    </source>
</evidence>
<evidence type="ECO:0000313" key="3">
    <source>
        <dbReference type="EMBL" id="KAL0924378.1"/>
    </source>
</evidence>
<dbReference type="PANTHER" id="PTHR48049">
    <property type="entry name" value="GLYCOSYLTRANSFERASE"/>
    <property type="match status" value="1"/>
</dbReference>
<reference evidence="3 4" key="1">
    <citation type="journal article" date="2024" name="Plant Biotechnol. J.">
        <title>Dendrobium thyrsiflorum genome and its molecular insights into genes involved in important horticultural traits.</title>
        <authorList>
            <person name="Chen B."/>
            <person name="Wang J.Y."/>
            <person name="Zheng P.J."/>
            <person name="Li K.L."/>
            <person name="Liang Y.M."/>
            <person name="Chen X.F."/>
            <person name="Zhang C."/>
            <person name="Zhao X."/>
            <person name="He X."/>
            <person name="Zhang G.Q."/>
            <person name="Liu Z.J."/>
            <person name="Xu Q."/>
        </authorList>
    </citation>
    <scope>NUCLEOTIDE SEQUENCE [LARGE SCALE GENOMIC DNA]</scope>
    <source>
        <strain evidence="3">GZMU011</strain>
    </source>
</reference>
<evidence type="ECO:0000313" key="4">
    <source>
        <dbReference type="Proteomes" id="UP001552299"/>
    </source>
</evidence>